<dbReference type="Gene3D" id="3.30.710.10">
    <property type="entry name" value="Potassium Channel Kv1.1, Chain A"/>
    <property type="match status" value="1"/>
</dbReference>
<comment type="caution">
    <text evidence="3">The sequence shown here is derived from an EMBL/GenBank/DDBJ whole genome shotgun (WGS) entry which is preliminary data.</text>
</comment>
<dbReference type="InterPro" id="IPR000210">
    <property type="entry name" value="BTB/POZ_dom"/>
</dbReference>
<name>A0A177F0X6_9EURO</name>
<evidence type="ECO:0000259" key="2">
    <source>
        <dbReference type="PROSITE" id="PS50097"/>
    </source>
</evidence>
<dbReference type="RefSeq" id="XP_022508811.1">
    <property type="nucleotide sequence ID" value="XM_022658872.1"/>
</dbReference>
<dbReference type="Proteomes" id="UP000077002">
    <property type="component" value="Unassembled WGS sequence"/>
</dbReference>
<keyword evidence="4" id="KW-1185">Reference proteome</keyword>
<protein>
    <recommendedName>
        <fullName evidence="2">BTB domain-containing protein</fullName>
    </recommendedName>
</protein>
<feature type="region of interest" description="Disordered" evidence="1">
    <location>
        <begin position="243"/>
        <end position="265"/>
    </location>
</feature>
<evidence type="ECO:0000256" key="1">
    <source>
        <dbReference type="SAM" id="MobiDB-lite"/>
    </source>
</evidence>
<reference evidence="3 4" key="1">
    <citation type="submission" date="2016-03" db="EMBL/GenBank/DDBJ databases">
        <title>Draft genome sequence of the Fonsecaea monophora CBS 269.37.</title>
        <authorList>
            <person name="Bombassaro A."/>
            <person name="Vinicius W.A."/>
            <person name="De Hoog S."/>
            <person name="Sun J."/>
            <person name="Souza E.M."/>
            <person name="Raittz R.T."/>
            <person name="Costa F."/>
            <person name="Leao A.C."/>
            <person name="Tadra-Sfeir M.Z."/>
            <person name="Baura V."/>
            <person name="Balsanelli E."/>
            <person name="Pedrosa F.O."/>
            <person name="Moreno L.F."/>
            <person name="Steffens M.B."/>
            <person name="Xi L."/>
            <person name="Bocca A.L."/>
            <person name="Felipe M.S."/>
            <person name="Teixeira M."/>
            <person name="Telles Filho F.Q."/>
            <person name="Azevedo C.M."/>
            <person name="Gomes R."/>
            <person name="Vicente V.A."/>
        </authorList>
    </citation>
    <scope>NUCLEOTIDE SEQUENCE [LARGE SCALE GENOMIC DNA]</scope>
    <source>
        <strain evidence="3 4">CBS 269.37</strain>
    </source>
</reference>
<dbReference type="GeneID" id="34604072"/>
<accession>A0A177F0X6</accession>
<feature type="domain" description="BTB" evidence="2">
    <location>
        <begin position="15"/>
        <end position="87"/>
    </location>
</feature>
<dbReference type="PROSITE" id="PS50097">
    <property type="entry name" value="BTB"/>
    <property type="match status" value="1"/>
</dbReference>
<gene>
    <name evidence="3" type="ORF">AYO21_08932</name>
</gene>
<dbReference type="AlphaFoldDB" id="A0A177F0X6"/>
<dbReference type="OrthoDB" id="4160045at2759"/>
<sequence>MALDAPRSVRFTKSPTVAVVAHQGSRKSGPHYIHTALLEDGSKFFETMLKKTRFTQIIPLDLDRDVDVTDFDVFVTWLYKGCIDEHTLGDRFMNIWTLASQLQSETFKSYIMKEGRVHLQESDYLSIAKFLDGDVISKCALRDYILSGLATKIASNGWVSFIERTRGGWEDFMSHKDNGAGTKGKFISFLMARLDQMRQNGTQSSPAIQLEGHGGAVFHHPSPQSQHRSQTLPVYVAPMESTPHIPIPNPVSKKRKWEADTVQQL</sequence>
<dbReference type="InterPro" id="IPR011333">
    <property type="entry name" value="SKP1/BTB/POZ_sf"/>
</dbReference>
<proteinExistence type="predicted"/>
<dbReference type="EMBL" id="LVKK01000082">
    <property type="protein sequence ID" value="OAG36859.1"/>
    <property type="molecule type" value="Genomic_DNA"/>
</dbReference>
<evidence type="ECO:0000313" key="4">
    <source>
        <dbReference type="Proteomes" id="UP000077002"/>
    </source>
</evidence>
<evidence type="ECO:0000313" key="3">
    <source>
        <dbReference type="EMBL" id="OAG36859.1"/>
    </source>
</evidence>
<organism evidence="3 4">
    <name type="scientific">Fonsecaea monophora</name>
    <dbReference type="NCBI Taxonomy" id="254056"/>
    <lineage>
        <taxon>Eukaryota</taxon>
        <taxon>Fungi</taxon>
        <taxon>Dikarya</taxon>
        <taxon>Ascomycota</taxon>
        <taxon>Pezizomycotina</taxon>
        <taxon>Eurotiomycetes</taxon>
        <taxon>Chaetothyriomycetidae</taxon>
        <taxon>Chaetothyriales</taxon>
        <taxon>Herpotrichiellaceae</taxon>
        <taxon>Fonsecaea</taxon>
    </lineage>
</organism>